<comment type="caution">
    <text evidence="2">The sequence shown here is derived from an EMBL/GenBank/DDBJ whole genome shotgun (WGS) entry which is preliminary data.</text>
</comment>
<keyword evidence="1" id="KW-0732">Signal</keyword>
<dbReference type="RefSeq" id="WP_083728609.1">
    <property type="nucleotide sequence ID" value="NZ_FOUD01000019.1"/>
</dbReference>
<accession>A0A1S8DBP7</accession>
<keyword evidence="3" id="KW-1185">Reference proteome</keyword>
<evidence type="ECO:0008006" key="4">
    <source>
        <dbReference type="Google" id="ProtNLM"/>
    </source>
</evidence>
<dbReference type="SUPFAM" id="SSF48452">
    <property type="entry name" value="TPR-like"/>
    <property type="match status" value="1"/>
</dbReference>
<dbReference type="AlphaFoldDB" id="A0A1S8DBP7"/>
<dbReference type="Proteomes" id="UP000242847">
    <property type="component" value="Unassembled WGS sequence"/>
</dbReference>
<dbReference type="Gene3D" id="1.25.40.10">
    <property type="entry name" value="Tetratricopeptide repeat domain"/>
    <property type="match status" value="2"/>
</dbReference>
<dbReference type="EMBL" id="MUBC01000043">
    <property type="protein sequence ID" value="ONM42858.1"/>
    <property type="molecule type" value="Genomic_DNA"/>
</dbReference>
<feature type="signal peptide" evidence="1">
    <location>
        <begin position="1"/>
        <end position="17"/>
    </location>
</feature>
<dbReference type="STRING" id="254161.SAMN05216256_11953"/>
<reference evidence="2 3" key="1">
    <citation type="submission" date="2017-01" db="EMBL/GenBank/DDBJ databases">
        <title>Draft genome sequence of Pseudomonas pachastrellae type strain CCUG 46540T from a deep sea.</title>
        <authorList>
            <person name="Gomila M."/>
            <person name="Mulet M."/>
            <person name="Lalucat J."/>
            <person name="Garcia-Valdes E."/>
        </authorList>
    </citation>
    <scope>NUCLEOTIDE SEQUENCE [LARGE SCALE GENOMIC DNA]</scope>
    <source>
        <strain evidence="2 3">CCUG 46540</strain>
    </source>
</reference>
<feature type="chain" id="PRO_5010515738" description="Tetratricopeptide repeat protein" evidence="1">
    <location>
        <begin position="18"/>
        <end position="361"/>
    </location>
</feature>
<dbReference type="OrthoDB" id="6785873at2"/>
<sequence length="361" mass="40250">MLRWLVLLCLLSASALAQEIDAEVYVAIQGATEAEATGDLSKARQLLEAALPQAGNGSLERALVTQRLAYIAIANQRNTQAIDWLREALAQQQLEDAAALQDRQNLARLLVQEQRYPEAVKELEVLPRSDNNRQLLVQAYRQLGQFRKAIPLAEQVVREKPAADDIWYRLLVGMNYELERFDQAVRWQQALLQRAPESADNWRQLASMQSLAGEQVAAAATLRLAREAGIELETTDLENLIALHAHSGAPWQAARLMQALLDEGLLSSSADRLRRLAYLWQSARDYEPALAAWERVARSGNSTDRLQLAWLQYQQRQWQAALATLQAVQPANASQRRQLQSLKQAAEAALARSESGSASSS</sequence>
<gene>
    <name evidence="2" type="ORF">BXT89_15600</name>
</gene>
<evidence type="ECO:0000313" key="2">
    <source>
        <dbReference type="EMBL" id="ONM42858.1"/>
    </source>
</evidence>
<name>A0A1S8DBP7_9GAMM</name>
<organism evidence="2 3">
    <name type="scientific">Halopseudomonas pachastrellae</name>
    <dbReference type="NCBI Taxonomy" id="254161"/>
    <lineage>
        <taxon>Bacteria</taxon>
        <taxon>Pseudomonadati</taxon>
        <taxon>Pseudomonadota</taxon>
        <taxon>Gammaproteobacteria</taxon>
        <taxon>Pseudomonadales</taxon>
        <taxon>Pseudomonadaceae</taxon>
        <taxon>Halopseudomonas</taxon>
    </lineage>
</organism>
<evidence type="ECO:0000313" key="3">
    <source>
        <dbReference type="Proteomes" id="UP000242847"/>
    </source>
</evidence>
<protein>
    <recommendedName>
        <fullName evidence="4">Tetratricopeptide repeat protein</fullName>
    </recommendedName>
</protein>
<proteinExistence type="predicted"/>
<evidence type="ECO:0000256" key="1">
    <source>
        <dbReference type="SAM" id="SignalP"/>
    </source>
</evidence>
<dbReference type="InterPro" id="IPR011990">
    <property type="entry name" value="TPR-like_helical_dom_sf"/>
</dbReference>